<keyword evidence="2" id="KW-1185">Reference proteome</keyword>
<organism evidence="1 2">
    <name type="scientific">Rhodopseudomonas palustris (strain ATCC BAA-98 / CGA009)</name>
    <dbReference type="NCBI Taxonomy" id="258594"/>
    <lineage>
        <taxon>Bacteria</taxon>
        <taxon>Pseudomonadati</taxon>
        <taxon>Pseudomonadota</taxon>
        <taxon>Alphaproteobacteria</taxon>
        <taxon>Hyphomicrobiales</taxon>
        <taxon>Nitrobacteraceae</taxon>
        <taxon>Rhodopseudomonas</taxon>
    </lineage>
</organism>
<sequence>MKTIALVTQKGGAGKTTLAAAIAVAAMEAGESVIALDLDPQGSLAAWGDQRAKAERQSPAVDSIPADKVPHLPQILKALAGKGYTLAILDCPGVSSTATGLAMQAADLSLVPARPTRLDIQATRPTIQALLKLQRPFLFVLNQCPPVTRSGRASEAAVGLSSMGSLAEPLMVSRADYQDAIAAGQGVTEYAPSGKAAEEARELWRSIQHKLKTKAAA</sequence>
<evidence type="ECO:0000313" key="2">
    <source>
        <dbReference type="Proteomes" id="UP000001426"/>
    </source>
</evidence>
<geneLocation type="plasmid" evidence="1 2">
    <name>pRPA</name>
</geneLocation>
<dbReference type="Proteomes" id="UP000001426">
    <property type="component" value="Plasmid pRPA"/>
</dbReference>
<gene>
    <name evidence="1" type="ORF">TX73_025145</name>
</gene>
<reference evidence="1 2" key="1">
    <citation type="journal article" date="2004" name="Nat. Biotechnol.">
        <title>Complete genome sequence of the metabolically versatile photosynthetic bacterium Rhodopseudomonas palustris.</title>
        <authorList>
            <person name="Larimer F.W."/>
            <person name="Chain P."/>
            <person name="Hauser L."/>
            <person name="Lamerdin J."/>
            <person name="Malfatti S."/>
            <person name="Do L."/>
            <person name="Land M.L."/>
            <person name="Pelletier D.A."/>
            <person name="Beatty J.T."/>
            <person name="Lang A.S."/>
            <person name="Tabita F.R."/>
            <person name="Gibson J.L."/>
            <person name="Hanson T.E."/>
            <person name="Bobst C."/>
            <person name="Torres J.L."/>
            <person name="Peres C."/>
            <person name="Harrison F.H."/>
            <person name="Gibson J."/>
            <person name="Harwood C.S."/>
        </authorList>
    </citation>
    <scope>NUCLEOTIDE SEQUENCE [LARGE SCALE GENOMIC DNA]</scope>
    <source>
        <strain evidence="2">ATCC BAA-98 / CGA009</strain>
    </source>
</reference>
<dbReference type="EMBL" id="CP116811">
    <property type="protein sequence ID" value="WYV95930.1"/>
    <property type="molecule type" value="Genomic_DNA"/>
</dbReference>
<keyword evidence="1" id="KW-0614">Plasmid</keyword>
<name>A0ACD5B3B8_RHOPA</name>
<accession>A0ACD5B3B8</accession>
<evidence type="ECO:0000313" key="1">
    <source>
        <dbReference type="EMBL" id="WYV95930.1"/>
    </source>
</evidence>
<protein>
    <submittedName>
        <fullName evidence="1">ParA family protein</fullName>
    </submittedName>
</protein>
<proteinExistence type="predicted"/>